<dbReference type="Pfam" id="PF00795">
    <property type="entry name" value="CN_hydrolase"/>
    <property type="match status" value="1"/>
</dbReference>
<dbReference type="InterPro" id="IPR007466">
    <property type="entry name" value="Peptidyl-Arg-deiminase_porph"/>
</dbReference>
<keyword evidence="4" id="KW-1185">Reference proteome</keyword>
<dbReference type="Pfam" id="PF04371">
    <property type="entry name" value="PAD_porph"/>
    <property type="match status" value="2"/>
</dbReference>
<accession>A0ABD3NEP1</accession>
<reference evidence="3 4" key="1">
    <citation type="submission" date="2024-10" db="EMBL/GenBank/DDBJ databases">
        <title>Updated reference genomes for cyclostephanoid diatoms.</title>
        <authorList>
            <person name="Roberts W.R."/>
            <person name="Alverson A.J."/>
        </authorList>
    </citation>
    <scope>NUCLEOTIDE SEQUENCE [LARGE SCALE GENOMIC DNA]</scope>
    <source>
        <strain evidence="3 4">AJA276-08</strain>
    </source>
</reference>
<proteinExistence type="predicted"/>
<dbReference type="SUPFAM" id="SSF56317">
    <property type="entry name" value="Carbon-nitrogen hydrolase"/>
    <property type="match status" value="1"/>
</dbReference>
<protein>
    <recommendedName>
        <fullName evidence="2">CN hydrolase domain-containing protein</fullName>
    </recommendedName>
</protein>
<dbReference type="AlphaFoldDB" id="A0ABD3NEP1"/>
<dbReference type="Gene3D" id="3.60.110.10">
    <property type="entry name" value="Carbon-nitrogen hydrolase"/>
    <property type="match status" value="1"/>
</dbReference>
<dbReference type="EMBL" id="JALLAZ020001494">
    <property type="protein sequence ID" value="KAL3774014.1"/>
    <property type="molecule type" value="Genomic_DNA"/>
</dbReference>
<name>A0ABD3NEP1_9STRA</name>
<dbReference type="InterPro" id="IPR003010">
    <property type="entry name" value="C-N_Hydrolase"/>
</dbReference>
<evidence type="ECO:0000313" key="3">
    <source>
        <dbReference type="EMBL" id="KAL3774014.1"/>
    </source>
</evidence>
<evidence type="ECO:0000259" key="2">
    <source>
        <dbReference type="PROSITE" id="PS50263"/>
    </source>
</evidence>
<sequence>MHQRAIPNIAPLRHVTVAATQFPVTNSPTKNRASAESLVRLAASEGGAQIILLQELFDNLYFCQDQDVDNFSLACSASPLECNPLLSRFRDLSEELGVVLPISFFERAGTAHYNSVAVFDCGECLGVYRKSHIPDGPGYQEKYYFSPGDTGFKVFDTTYGSIGIGICWDQWFPECARSMALLGAELLLYPAAIGSEPHDPTLNSRGHWTRVMQGHAAANLMPVVCSNRVGRENSITFYGGSFIADQSGELVEHFGSSDDLDGVQTNAGYLVHTFDLSEMARRRVGWGVFRDRRPELYGSIATLDGGGGRGGGGASFANIVNPTISSHFSSSSPVNKRTKIVRSTAVVTTPAEYFMPPEWSEQAAVWMAWPHMKSVWSHDCEPARQAVYDLISVIVRYQTVKLLVRAEDLFDARRRLPIEWNVIPVCASYDDIWVRDTGPTFMRSGNGGHGGLMAVHWKFNGWGSKHPHVERDQTVGGQIASLADDGGGAVSVVRCPHVLEGGSFHTDGNGTFITTEECLLHPNRCTNVETGGGGDEHGHRDEDGISFISIGCDGSGKGWSKEEMTLLFEKYLNAKKVIWLPYGVEGDDDTDGHVDNLVAFIAPHKVVMTMPSEECHPQYAKSLKAKEILENSSDAEGNPLQVICLPHPTGSRMVVSEDDVAHLKCGANERKVGTMMAGSYVNFYIGNGFVAMPKYGCPEDGLAQEILQNHLADRKVIAVDTRSILLGGGNIHCITQQEPVG</sequence>
<gene>
    <name evidence="3" type="ORF">ACHAW5_011366</name>
</gene>
<dbReference type="Gene3D" id="3.75.10.10">
    <property type="entry name" value="L-arginine/glycine Amidinotransferase, Chain A"/>
    <property type="match status" value="1"/>
</dbReference>
<dbReference type="CDD" id="cd07573">
    <property type="entry name" value="CPA"/>
    <property type="match status" value="1"/>
</dbReference>
<comment type="caution">
    <text evidence="3">The sequence shown here is derived from an EMBL/GenBank/DDBJ whole genome shotgun (WGS) entry which is preliminary data.</text>
</comment>
<evidence type="ECO:0000313" key="4">
    <source>
        <dbReference type="Proteomes" id="UP001530315"/>
    </source>
</evidence>
<organism evidence="3 4">
    <name type="scientific">Stephanodiscus triporus</name>
    <dbReference type="NCBI Taxonomy" id="2934178"/>
    <lineage>
        <taxon>Eukaryota</taxon>
        <taxon>Sar</taxon>
        <taxon>Stramenopiles</taxon>
        <taxon>Ochrophyta</taxon>
        <taxon>Bacillariophyta</taxon>
        <taxon>Coscinodiscophyceae</taxon>
        <taxon>Thalassiosirophycidae</taxon>
        <taxon>Stephanodiscales</taxon>
        <taxon>Stephanodiscaceae</taxon>
        <taxon>Stephanodiscus</taxon>
    </lineage>
</organism>
<feature type="domain" description="CN hydrolase" evidence="2">
    <location>
        <begin position="15"/>
        <end position="276"/>
    </location>
</feature>
<evidence type="ECO:0000256" key="1">
    <source>
        <dbReference type="ARBA" id="ARBA00022801"/>
    </source>
</evidence>
<dbReference type="GO" id="GO:0016787">
    <property type="term" value="F:hydrolase activity"/>
    <property type="evidence" value="ECO:0007669"/>
    <property type="project" value="UniProtKB-KW"/>
</dbReference>
<keyword evidence="1" id="KW-0378">Hydrolase</keyword>
<dbReference type="SUPFAM" id="SSF55909">
    <property type="entry name" value="Pentein"/>
    <property type="match status" value="1"/>
</dbReference>
<dbReference type="InterPro" id="IPR036526">
    <property type="entry name" value="C-N_Hydrolase_sf"/>
</dbReference>
<dbReference type="Proteomes" id="UP001530315">
    <property type="component" value="Unassembled WGS sequence"/>
</dbReference>
<dbReference type="PROSITE" id="PS50263">
    <property type="entry name" value="CN_HYDROLASE"/>
    <property type="match status" value="1"/>
</dbReference>
<dbReference type="PANTHER" id="PTHR31377:SF0">
    <property type="entry name" value="AGMATINE DEIMINASE-RELATED"/>
    <property type="match status" value="1"/>
</dbReference>
<dbReference type="PANTHER" id="PTHR31377">
    <property type="entry name" value="AGMATINE DEIMINASE-RELATED"/>
    <property type="match status" value="1"/>
</dbReference>